<dbReference type="Gene3D" id="3.30.1310.20">
    <property type="entry name" value="PRTase-like"/>
    <property type="match status" value="1"/>
</dbReference>
<comment type="caution">
    <text evidence="3">The sequence shown here is derived from an EMBL/GenBank/DDBJ whole genome shotgun (WGS) entry which is preliminary data.</text>
</comment>
<protein>
    <submittedName>
        <fullName evidence="3">Phosphoribosyltransferase family protein</fullName>
    </submittedName>
</protein>
<organism evidence="3 4">
    <name type="scientific">Streptomyces exfoliatus</name>
    <name type="common">Streptomyces hydrogenans</name>
    <dbReference type="NCBI Taxonomy" id="1905"/>
    <lineage>
        <taxon>Bacteria</taxon>
        <taxon>Bacillati</taxon>
        <taxon>Actinomycetota</taxon>
        <taxon>Actinomycetes</taxon>
        <taxon>Kitasatosporales</taxon>
        <taxon>Streptomycetaceae</taxon>
        <taxon>Streptomyces</taxon>
    </lineage>
</organism>
<keyword evidence="3" id="KW-0328">Glycosyltransferase</keyword>
<reference evidence="3 4" key="1">
    <citation type="submission" date="2024-06" db="EMBL/GenBank/DDBJ databases">
        <title>The Natural Products Discovery Center: Release of the First 8490 Sequenced Strains for Exploring Actinobacteria Biosynthetic Diversity.</title>
        <authorList>
            <person name="Kalkreuter E."/>
            <person name="Kautsar S.A."/>
            <person name="Yang D."/>
            <person name="Bader C.D."/>
            <person name="Teijaro C.N."/>
            <person name="Fluegel L."/>
            <person name="Davis C.M."/>
            <person name="Simpson J.R."/>
            <person name="Lauterbach L."/>
            <person name="Steele A.D."/>
            <person name="Gui C."/>
            <person name="Meng S."/>
            <person name="Li G."/>
            <person name="Viehrig K."/>
            <person name="Ye F."/>
            <person name="Su P."/>
            <person name="Kiefer A.F."/>
            <person name="Nichols A."/>
            <person name="Cepeda A.J."/>
            <person name="Yan W."/>
            <person name="Fan B."/>
            <person name="Jiang Y."/>
            <person name="Adhikari A."/>
            <person name="Zheng C.-J."/>
            <person name="Schuster L."/>
            <person name="Cowan T.M."/>
            <person name="Smanski M.J."/>
            <person name="Chevrette M.G."/>
            <person name="De Carvalho L.P.S."/>
            <person name="Shen B."/>
        </authorList>
    </citation>
    <scope>NUCLEOTIDE SEQUENCE [LARGE SCALE GENOMIC DNA]</scope>
    <source>
        <strain evidence="3 4">NPDC045705</strain>
    </source>
</reference>
<dbReference type="InterPro" id="IPR000836">
    <property type="entry name" value="PRTase_dom"/>
</dbReference>
<sequence>MRFQDHRQAGQELAARLVERVADGDLVEPVVLALPRGGVPVAAEIARALGTPMDVLVARKIGLPDRPEVGIGAIVGEDAPVFDGESLAMLGMSEDEFAPEVARQRAELHRREDLYRQGRPEPETAGRTVVLVDDGLATGVTARAALRHLRGTDPGRLILAVPVGSPEAAEAMRREADDVICLYRPDSFRSVGEWYEEFPQVTDDEVVSTLRTPAISPTGGPVGRGGASRRG</sequence>
<evidence type="ECO:0000256" key="1">
    <source>
        <dbReference type="SAM" id="MobiDB-lite"/>
    </source>
</evidence>
<dbReference type="EMBL" id="JBEZAM010000050">
    <property type="protein sequence ID" value="MEU7296840.1"/>
    <property type="molecule type" value="Genomic_DNA"/>
</dbReference>
<dbReference type="InterPro" id="IPR029057">
    <property type="entry name" value="PRTase-like"/>
</dbReference>
<dbReference type="Pfam" id="PF00156">
    <property type="entry name" value="Pribosyltran"/>
    <property type="match status" value="1"/>
</dbReference>
<dbReference type="GO" id="GO:0016757">
    <property type="term" value="F:glycosyltransferase activity"/>
    <property type="evidence" value="ECO:0007669"/>
    <property type="project" value="UniProtKB-KW"/>
</dbReference>
<feature type="domain" description="Phosphoribosyltransferase" evidence="2">
    <location>
        <begin position="5"/>
        <end position="181"/>
    </location>
</feature>
<dbReference type="CDD" id="cd06223">
    <property type="entry name" value="PRTases_typeI"/>
    <property type="match status" value="1"/>
</dbReference>
<feature type="compositionally biased region" description="Gly residues" evidence="1">
    <location>
        <begin position="220"/>
        <end position="231"/>
    </location>
</feature>
<name>A0ABV3D307_STREX</name>
<evidence type="ECO:0000313" key="4">
    <source>
        <dbReference type="Proteomes" id="UP001551210"/>
    </source>
</evidence>
<accession>A0ABV3D307</accession>
<evidence type="ECO:0000259" key="2">
    <source>
        <dbReference type="Pfam" id="PF00156"/>
    </source>
</evidence>
<proteinExistence type="predicted"/>
<feature type="region of interest" description="Disordered" evidence="1">
    <location>
        <begin position="211"/>
        <end position="231"/>
    </location>
</feature>
<dbReference type="RefSeq" id="WP_359213392.1">
    <property type="nucleotide sequence ID" value="NZ_JBEZAM010000050.1"/>
</dbReference>
<dbReference type="SUPFAM" id="SSF53271">
    <property type="entry name" value="PRTase-like"/>
    <property type="match status" value="1"/>
</dbReference>
<keyword evidence="3" id="KW-0808">Transferase</keyword>
<dbReference type="Proteomes" id="UP001551210">
    <property type="component" value="Unassembled WGS sequence"/>
</dbReference>
<keyword evidence="4" id="KW-1185">Reference proteome</keyword>
<gene>
    <name evidence="3" type="ORF">AB0A76_27180</name>
</gene>
<dbReference type="Gene3D" id="3.40.50.2020">
    <property type="match status" value="1"/>
</dbReference>
<evidence type="ECO:0000313" key="3">
    <source>
        <dbReference type="EMBL" id="MEU7296840.1"/>
    </source>
</evidence>